<dbReference type="SUPFAM" id="SSF52490">
    <property type="entry name" value="Tubulin nucleotide-binding domain-like"/>
    <property type="match status" value="1"/>
</dbReference>
<dbReference type="Proteomes" id="UP000824782">
    <property type="component" value="Unassembled WGS sequence"/>
</dbReference>
<dbReference type="PANTHER" id="PTHR13391">
    <property type="entry name" value="MITOCHONDRIAL DISTRIBUTION REGULATOR MISATO"/>
    <property type="match status" value="1"/>
</dbReference>
<dbReference type="Gene3D" id="3.40.50.1440">
    <property type="entry name" value="Tubulin/FtsZ, GTPase domain"/>
    <property type="match status" value="1"/>
</dbReference>
<dbReference type="InterPro" id="IPR036525">
    <property type="entry name" value="Tubulin/FtsZ_GTPase_sf"/>
</dbReference>
<sequence length="522" mass="56071">GSVRSLRDEGYLYEERGARHSTPAWTGSVSVHSQEARQVSDWAGRARTCLCCVTSRPVSVIREKLQPKVVTTMEVSTEGGAGAVGVLVGLLPWALSSDSLAHPSGGTGTPLTTEMSSWLWSDVLQTKLHPKSLCLVSSPGGDGLESFSQGEAVFKAQLEELEDRLHFFSEECDYLQGFQLLCDLHNGFSGVGARTAELLHDEYPGRGILSFGTCPAPSGDRDPCTAVYQLVNCVLALGPLCSQSSFFCPLSVSSSLGRRPGASAAFPQLLYNAALPYHSSAVLALALNTLTAPYRMSSSGFSMLHFAEALTFGGRKMLAATCSVPFPLAPAWSLPDALLPHMTSAPWRSVSPCQHPSTVFSQSVVLRGIPETRQTSSLPAGTRLPSSLHACESGSQVLQHYLSSLYSRALSTTHLLGAPCALGSTFPQFFSRFVTKDGFTMEQPQSEAPVVGHIPVMGALQASSALHQTLRVLCQEVSASDVRRWMNFSTAAVEQDDFREAVDTVRSLAHCYREGEESDDSD</sequence>
<dbReference type="EMBL" id="WNYA01008100">
    <property type="protein sequence ID" value="KAG8541206.1"/>
    <property type="molecule type" value="Genomic_DNA"/>
</dbReference>
<dbReference type="CDD" id="cd06060">
    <property type="entry name" value="misato"/>
    <property type="match status" value="1"/>
</dbReference>
<comment type="caution">
    <text evidence="4">The sequence shown here is derived from an EMBL/GenBank/DDBJ whole genome shotgun (WGS) entry which is preliminary data.</text>
</comment>
<dbReference type="InterPro" id="IPR049942">
    <property type="entry name" value="DML1/Misato"/>
</dbReference>
<accession>A0AAV6Z486</accession>
<evidence type="ECO:0000256" key="2">
    <source>
        <dbReference type="ARBA" id="ARBA00022490"/>
    </source>
</evidence>
<feature type="non-terminal residue" evidence="4">
    <location>
        <position position="1"/>
    </location>
</feature>
<dbReference type="GO" id="GO:0007005">
    <property type="term" value="P:mitochondrion organization"/>
    <property type="evidence" value="ECO:0007669"/>
    <property type="project" value="InterPro"/>
</dbReference>
<dbReference type="Pfam" id="PF14881">
    <property type="entry name" value="Tubulin_3"/>
    <property type="match status" value="1"/>
</dbReference>
<feature type="domain" description="DML1/Misato tubulin" evidence="3">
    <location>
        <begin position="116"/>
        <end position="295"/>
    </location>
</feature>
<protein>
    <recommendedName>
        <fullName evidence="3">DML1/Misato tubulin domain-containing protein</fullName>
    </recommendedName>
</protein>
<gene>
    <name evidence="4" type="ORF">GDO81_029456</name>
</gene>
<evidence type="ECO:0000313" key="5">
    <source>
        <dbReference type="Proteomes" id="UP000824782"/>
    </source>
</evidence>
<name>A0AAV6Z486_ENGPU</name>
<evidence type="ECO:0000256" key="1">
    <source>
        <dbReference type="ARBA" id="ARBA00004496"/>
    </source>
</evidence>
<organism evidence="4 5">
    <name type="scientific">Engystomops pustulosus</name>
    <name type="common">Tungara frog</name>
    <name type="synonym">Physalaemus pustulosus</name>
    <dbReference type="NCBI Taxonomy" id="76066"/>
    <lineage>
        <taxon>Eukaryota</taxon>
        <taxon>Metazoa</taxon>
        <taxon>Chordata</taxon>
        <taxon>Craniata</taxon>
        <taxon>Vertebrata</taxon>
        <taxon>Euteleostomi</taxon>
        <taxon>Amphibia</taxon>
        <taxon>Batrachia</taxon>
        <taxon>Anura</taxon>
        <taxon>Neobatrachia</taxon>
        <taxon>Hyloidea</taxon>
        <taxon>Leptodactylidae</taxon>
        <taxon>Leiuperinae</taxon>
        <taxon>Engystomops</taxon>
    </lineage>
</organism>
<evidence type="ECO:0000313" key="4">
    <source>
        <dbReference type="EMBL" id="KAG8541206.1"/>
    </source>
</evidence>
<proteinExistence type="predicted"/>
<reference evidence="4" key="1">
    <citation type="thesis" date="2020" institute="ProQuest LLC" country="789 East Eisenhower Parkway, Ann Arbor, MI, USA">
        <title>Comparative Genomics and Chromosome Evolution.</title>
        <authorList>
            <person name="Mudd A.B."/>
        </authorList>
    </citation>
    <scope>NUCLEOTIDE SEQUENCE</scope>
    <source>
        <strain evidence="4">237g6f4</strain>
        <tissue evidence="4">Blood</tissue>
    </source>
</reference>
<dbReference type="PANTHER" id="PTHR13391:SF0">
    <property type="entry name" value="PROTEIN MISATO HOMOLOG 1"/>
    <property type="match status" value="1"/>
</dbReference>
<dbReference type="AlphaFoldDB" id="A0AAV6Z486"/>
<evidence type="ECO:0000259" key="3">
    <source>
        <dbReference type="Pfam" id="PF14881"/>
    </source>
</evidence>
<keyword evidence="5" id="KW-1185">Reference proteome</keyword>
<comment type="subcellular location">
    <subcellularLocation>
        <location evidence="1">Cytoplasm</location>
    </subcellularLocation>
</comment>
<keyword evidence="2" id="KW-0963">Cytoplasm</keyword>
<dbReference type="GO" id="GO:0005739">
    <property type="term" value="C:mitochondrion"/>
    <property type="evidence" value="ECO:0007669"/>
    <property type="project" value="TreeGrafter"/>
</dbReference>
<dbReference type="InterPro" id="IPR029209">
    <property type="entry name" value="DML1/Misato_tubulin"/>
</dbReference>